<dbReference type="EMBL" id="LR796415">
    <property type="protein sequence ID" value="CAB4142853.1"/>
    <property type="molecule type" value="Genomic_DNA"/>
</dbReference>
<reference evidence="1" key="1">
    <citation type="submission" date="2020-04" db="EMBL/GenBank/DDBJ databases">
        <authorList>
            <person name="Chiriac C."/>
            <person name="Salcher M."/>
            <person name="Ghai R."/>
            <person name="Kavagutti S V."/>
        </authorList>
    </citation>
    <scope>NUCLEOTIDE SEQUENCE</scope>
</reference>
<organism evidence="1">
    <name type="scientific">uncultured Caudovirales phage</name>
    <dbReference type="NCBI Taxonomy" id="2100421"/>
    <lineage>
        <taxon>Viruses</taxon>
        <taxon>Duplodnaviria</taxon>
        <taxon>Heunggongvirae</taxon>
        <taxon>Uroviricota</taxon>
        <taxon>Caudoviricetes</taxon>
        <taxon>Peduoviridae</taxon>
        <taxon>Maltschvirus</taxon>
        <taxon>Maltschvirus maltsch</taxon>
    </lineage>
</organism>
<accession>A0A6J5MC32</accession>
<name>A0A6J5MC32_9CAUD</name>
<proteinExistence type="predicted"/>
<sequence>MKKLNQIIDDTDILNASMMGEVNNLTPNDVQSQLQALMLEKMQAEFNDEKQKKAIRKRQQESVAKEAQRRRDIELANQAACSHKKPNGSTAVVGMFNHANVLMGCCQNCGKEWKNNDIPQDLLPDANAIGGIGMR</sequence>
<gene>
    <name evidence="1" type="ORF">UFOVP434_44</name>
</gene>
<protein>
    <submittedName>
        <fullName evidence="1">Uncharacterized protein</fullName>
    </submittedName>
</protein>
<evidence type="ECO:0000313" key="1">
    <source>
        <dbReference type="EMBL" id="CAB4142853.1"/>
    </source>
</evidence>